<accession>A0A3L8GK45</accession>
<gene>
    <name evidence="4" type="ORF">DIY07_02530</name>
    <name evidence="3" type="ORF">DQ08_02370</name>
</gene>
<dbReference type="KEGG" id="sio:DW64_02360"/>
<dbReference type="RefSeq" id="WP_003100927.1">
    <property type="nucleotide sequence ID" value="NZ_CP010783.1"/>
</dbReference>
<evidence type="ECO:0000313" key="6">
    <source>
        <dbReference type="Proteomes" id="UP000269148"/>
    </source>
</evidence>
<dbReference type="InterPro" id="IPR007737">
    <property type="entry name" value="Mga_HTH"/>
</dbReference>
<protein>
    <submittedName>
        <fullName evidence="4">Transcriptional regulator RofA</fullName>
    </submittedName>
</protein>
<dbReference type="Pfam" id="PF05043">
    <property type="entry name" value="Mga"/>
    <property type="match status" value="1"/>
</dbReference>
<keyword evidence="5" id="KW-1185">Reference proteome</keyword>
<evidence type="ECO:0000259" key="2">
    <source>
        <dbReference type="Pfam" id="PF08280"/>
    </source>
</evidence>
<proteinExistence type="predicted"/>
<dbReference type="STRING" id="1346.BMF34_02495"/>
<reference evidence="3 5" key="1">
    <citation type="journal article" date="2014" name="Genome Announc.">
        <title>Complete Genome Sequence of a Virulent Strain, Streptococcus iniae ISET0901, Isolated from Diseased Tilapia.</title>
        <authorList>
            <person name="Pridgeon J.W."/>
            <person name="Zhang D."/>
            <person name="Zhang L."/>
        </authorList>
    </citation>
    <scope>NUCLEOTIDE SEQUENCE [LARGE SCALE GENOMIC DNA]</scope>
    <source>
        <strain evidence="3 5">ISET0901</strain>
    </source>
</reference>
<dbReference type="EMBL" id="QLQD01000027">
    <property type="protein sequence ID" value="RLU58256.1"/>
    <property type="molecule type" value="Genomic_DNA"/>
</dbReference>
<dbReference type="KEGG" id="siz:SI82_02605"/>
<dbReference type="GeneID" id="35766233"/>
<sequence length="509" mass="59831">MLDHYIERSITDKKQLLSLLFDKTTVSMTELVDKTKLTPATIKQYIEDLNHCFSDQLTISIKQQVISCQYPQALKDNYLHDLYAESKILQLLKFLILNAQAQKPLTYFAEKTFISNASAYRLREAISPYIKKVGLDLVKNSIVGDEHRIRYLIAFLQSKYGLDIYPLTDDDLTLIKAYVQETASHLEFSHLLVDSFLFYDILLSLAWKRHDYKLSLPKSPIFQQLKALFVYDKLKHSLTDILSPLTGQSYDANELDYFFLVYITSKNTFASQEWTEQDTDLCCSIFEQNDNFQRLLLPIKDTFDIPDANLRDLTKILISFSRHFICQMQFFIPEKNDFLDGYYNGNQQLLKRVLKITKKWRRQISTDTFINYHHLYLFCNYLELFLKASQPKLEVILLWTDLISSRLLSQYLPDHFSQNAVHFTSYHLLGDDIYDIKNAKADLIITNNRLIPFIREELAADTPIMEFSYNNIQEKTQQLQGLINQFKEKHYQNYLTDKLQFKKLSPKKG</sequence>
<evidence type="ECO:0000259" key="1">
    <source>
        <dbReference type="Pfam" id="PF05043"/>
    </source>
</evidence>
<reference evidence="4 6" key="2">
    <citation type="submission" date="2018-06" db="EMBL/GenBank/DDBJ databases">
        <title>Mutators as drivers of adaptation in pathogenic bacteria and a risk factor for host jumps and vaccine escape.</title>
        <authorList>
            <person name="Barnes A.C."/>
            <person name="Silayeva O."/>
        </authorList>
    </citation>
    <scope>NUCLEOTIDE SEQUENCE [LARGE SCALE GENOMIC DNA]</scope>
    <source>
        <strain evidence="4 6">QMA0445</strain>
    </source>
</reference>
<dbReference type="EMBL" id="CP007586">
    <property type="protein sequence ID" value="AHY15327.1"/>
    <property type="molecule type" value="Genomic_DNA"/>
</dbReference>
<dbReference type="OrthoDB" id="2363368at2"/>
<feature type="domain" description="M protein trans-acting positive regulator (MGA) HTH" evidence="2">
    <location>
        <begin position="8"/>
        <end position="63"/>
    </location>
</feature>
<name>A0A3L8GK45_STRIN</name>
<dbReference type="Pfam" id="PF08280">
    <property type="entry name" value="HTH_Mga"/>
    <property type="match status" value="1"/>
</dbReference>
<dbReference type="AlphaFoldDB" id="A0A3L8GK45"/>
<feature type="domain" description="Mga helix-turn-helix" evidence="1">
    <location>
        <begin position="77"/>
        <end position="156"/>
    </location>
</feature>
<evidence type="ECO:0000313" key="3">
    <source>
        <dbReference type="EMBL" id="AHY15327.1"/>
    </source>
</evidence>
<dbReference type="KEGG" id="siq:DQ08_02370"/>
<organism evidence="4 6">
    <name type="scientific">Streptococcus iniae</name>
    <name type="common">Streptococcus shiloi</name>
    <dbReference type="NCBI Taxonomy" id="1346"/>
    <lineage>
        <taxon>Bacteria</taxon>
        <taxon>Bacillati</taxon>
        <taxon>Bacillota</taxon>
        <taxon>Bacilli</taxon>
        <taxon>Lactobacillales</taxon>
        <taxon>Streptococcaceae</taxon>
        <taxon>Streptococcus</taxon>
    </lineage>
</organism>
<evidence type="ECO:0000313" key="4">
    <source>
        <dbReference type="EMBL" id="RLU58256.1"/>
    </source>
</evidence>
<dbReference type="Proteomes" id="UP000269148">
    <property type="component" value="Unassembled WGS sequence"/>
</dbReference>
<evidence type="ECO:0000313" key="5">
    <source>
        <dbReference type="Proteomes" id="UP000025245"/>
    </source>
</evidence>
<dbReference type="InterPro" id="IPR013199">
    <property type="entry name" value="HTH_Mga_DNA-bd_dom"/>
</dbReference>
<dbReference type="Proteomes" id="UP000025245">
    <property type="component" value="Chromosome"/>
</dbReference>